<feature type="region of interest" description="Disordered" evidence="1">
    <location>
        <begin position="81"/>
        <end position="127"/>
    </location>
</feature>
<dbReference type="EMBL" id="LFZO01000023">
    <property type="protein sequence ID" value="KXT17248.1"/>
    <property type="molecule type" value="Genomic_DNA"/>
</dbReference>
<dbReference type="AlphaFoldDB" id="A0A139IR23"/>
<proteinExistence type="predicted"/>
<protein>
    <submittedName>
        <fullName evidence="2">Uncharacterized protein</fullName>
    </submittedName>
</protein>
<keyword evidence="3" id="KW-1185">Reference proteome</keyword>
<comment type="caution">
    <text evidence="2">The sequence shown here is derived from an EMBL/GenBank/DDBJ whole genome shotgun (WGS) entry which is preliminary data.</text>
</comment>
<dbReference type="Proteomes" id="UP000073492">
    <property type="component" value="Unassembled WGS sequence"/>
</dbReference>
<reference evidence="2 3" key="1">
    <citation type="submission" date="2015-07" db="EMBL/GenBank/DDBJ databases">
        <title>Comparative genomics of the Sigatoka disease complex on banana suggests a link between parallel evolutionary changes in Pseudocercospora fijiensis and Pseudocercospora eumusae and increased virulence on the banana host.</title>
        <authorList>
            <person name="Chang T.-C."/>
            <person name="Salvucci A."/>
            <person name="Crous P.W."/>
            <person name="Stergiopoulos I."/>
        </authorList>
    </citation>
    <scope>NUCLEOTIDE SEQUENCE [LARGE SCALE GENOMIC DNA]</scope>
    <source>
        <strain evidence="2 3">CBS 116634</strain>
    </source>
</reference>
<gene>
    <name evidence="2" type="ORF">AC579_5778</name>
</gene>
<name>A0A139IR23_9PEZI</name>
<organism evidence="2 3">
    <name type="scientific">Pseudocercospora musae</name>
    <dbReference type="NCBI Taxonomy" id="113226"/>
    <lineage>
        <taxon>Eukaryota</taxon>
        <taxon>Fungi</taxon>
        <taxon>Dikarya</taxon>
        <taxon>Ascomycota</taxon>
        <taxon>Pezizomycotina</taxon>
        <taxon>Dothideomycetes</taxon>
        <taxon>Dothideomycetidae</taxon>
        <taxon>Mycosphaerellales</taxon>
        <taxon>Mycosphaerellaceae</taxon>
        <taxon>Pseudocercospora</taxon>
    </lineage>
</organism>
<evidence type="ECO:0000256" key="1">
    <source>
        <dbReference type="SAM" id="MobiDB-lite"/>
    </source>
</evidence>
<evidence type="ECO:0000313" key="2">
    <source>
        <dbReference type="EMBL" id="KXT17248.1"/>
    </source>
</evidence>
<evidence type="ECO:0000313" key="3">
    <source>
        <dbReference type="Proteomes" id="UP000073492"/>
    </source>
</evidence>
<accession>A0A139IR23</accession>
<sequence length="127" mass="14163">MHDGDFQAGECSSDREVILHDARESIGLYETVKVRGSGPEAPTYSISSCSSQAQERLGGTWIERDASVRTVWESPIYRRDEFEGHPSTRNPVLHDAPECNLGQRRSVDDAESIASRKREVKTTAQVD</sequence>